<dbReference type="Proteomes" id="UP000287374">
    <property type="component" value="Unassembled WGS sequence"/>
</dbReference>
<name>A0A317U2C2_9GAMM</name>
<dbReference type="EMBL" id="QHJG01000030">
    <property type="protein sequence ID" value="PWY54632.1"/>
    <property type="molecule type" value="Genomic_DNA"/>
</dbReference>
<dbReference type="Pfam" id="PF00497">
    <property type="entry name" value="SBP_bac_3"/>
    <property type="match status" value="1"/>
</dbReference>
<evidence type="ECO:0000313" key="5">
    <source>
        <dbReference type="EMBL" id="RUR20470.1"/>
    </source>
</evidence>
<reference evidence="5 7" key="2">
    <citation type="submission" date="2018-12" db="EMBL/GenBank/DDBJ databases">
        <title>Legionella sp,whole genome shotgun sequence.</title>
        <authorList>
            <person name="Wu H."/>
        </authorList>
    </citation>
    <scope>NUCLEOTIDE SEQUENCE [LARGE SCALE GENOMIC DNA]</scope>
    <source>
        <strain evidence="5">Km489</strain>
        <strain evidence="7">km489</strain>
    </source>
</reference>
<dbReference type="EMBL" id="RZGX01000023">
    <property type="protein sequence ID" value="RUR20470.1"/>
    <property type="molecule type" value="Genomic_DNA"/>
</dbReference>
<comment type="similarity">
    <text evidence="1">Belongs to the bacterial solute-binding protein 3 family.</text>
</comment>
<accession>A0A317U2C2</accession>
<dbReference type="CDD" id="cd13622">
    <property type="entry name" value="PBP2_Arg_3"/>
    <property type="match status" value="1"/>
</dbReference>
<evidence type="ECO:0000313" key="7">
    <source>
        <dbReference type="Proteomes" id="UP000287374"/>
    </source>
</evidence>
<dbReference type="RefSeq" id="WP_110143621.1">
    <property type="nucleotide sequence ID" value="NZ_QHJG01000030.1"/>
</dbReference>
<evidence type="ECO:0000256" key="2">
    <source>
        <dbReference type="ARBA" id="ARBA00022729"/>
    </source>
</evidence>
<organism evidence="4 6">
    <name type="scientific">Legionella qingyii</name>
    <dbReference type="NCBI Taxonomy" id="2184757"/>
    <lineage>
        <taxon>Bacteria</taxon>
        <taxon>Pseudomonadati</taxon>
        <taxon>Pseudomonadota</taxon>
        <taxon>Gammaproteobacteria</taxon>
        <taxon>Legionellales</taxon>
        <taxon>Legionellaceae</taxon>
        <taxon>Legionella</taxon>
    </lineage>
</organism>
<evidence type="ECO:0000259" key="3">
    <source>
        <dbReference type="SMART" id="SM00062"/>
    </source>
</evidence>
<dbReference type="PANTHER" id="PTHR35936">
    <property type="entry name" value="MEMBRANE-BOUND LYTIC MUREIN TRANSGLYCOSYLASE F"/>
    <property type="match status" value="1"/>
</dbReference>
<evidence type="ECO:0000313" key="4">
    <source>
        <dbReference type="EMBL" id="PWY54632.1"/>
    </source>
</evidence>
<proteinExistence type="inferred from homology"/>
<comment type="caution">
    <text evidence="4">The sequence shown here is derived from an EMBL/GenBank/DDBJ whole genome shotgun (WGS) entry which is preliminary data.</text>
</comment>
<evidence type="ECO:0000256" key="1">
    <source>
        <dbReference type="ARBA" id="ARBA00010333"/>
    </source>
</evidence>
<dbReference type="Proteomes" id="UP000247152">
    <property type="component" value="Unassembled WGS sequence"/>
</dbReference>
<keyword evidence="7" id="KW-1185">Reference proteome</keyword>
<keyword evidence="2" id="KW-0732">Signal</keyword>
<protein>
    <submittedName>
        <fullName evidence="4">ABC transporter substrate-binding protein</fullName>
    </submittedName>
    <submittedName>
        <fullName evidence="5">Transporter substrate-binding domain-containing protein</fullName>
    </submittedName>
</protein>
<dbReference type="AlphaFoldDB" id="A0A317U2C2"/>
<feature type="domain" description="Solute-binding protein family 3/N-terminal" evidence="3">
    <location>
        <begin position="23"/>
        <end position="242"/>
    </location>
</feature>
<dbReference type="InterPro" id="IPR001638">
    <property type="entry name" value="Solute-binding_3/MltF_N"/>
</dbReference>
<dbReference type="PANTHER" id="PTHR35936:SF34">
    <property type="entry name" value="ABC TRANSPORTER EXTRACELLULAR-BINDING PROTEIN YCKB-RELATED"/>
    <property type="match status" value="1"/>
</dbReference>
<evidence type="ECO:0000313" key="6">
    <source>
        <dbReference type="Proteomes" id="UP000247152"/>
    </source>
</evidence>
<sequence length="243" mass="27109">MKLIRHFLFFILLAGTTLVYSNSIIVGVSKSAPPFSAVDGSNHYFGFCIDLMNEICKRLNIICEYKPITMKNQLDQLNAGSIDITFPPSPIPQTISQDYVYSLPFMTSDGQFLTMSSNIKTIADLKNKKIGTLEASHLEDTLALYTSRDNIKTYPKISLMITALLNNDVDAIVLNINIFKYLTINKVINFQTVGKPIILGNGYGILALPKNTALINSINKVLLQMENDGAYENIYNKYFGSNL</sequence>
<dbReference type="OrthoDB" id="5650461at2"/>
<dbReference type="SUPFAM" id="SSF53850">
    <property type="entry name" value="Periplasmic binding protein-like II"/>
    <property type="match status" value="1"/>
</dbReference>
<dbReference type="Gene3D" id="3.40.190.10">
    <property type="entry name" value="Periplasmic binding protein-like II"/>
    <property type="match status" value="2"/>
</dbReference>
<reference evidence="4 6" key="1">
    <citation type="submission" date="2018-05" db="EMBL/GenBank/DDBJ databases">
        <title>Legionella qingyii sp.nov., whole genome shotgun sequence.</title>
        <authorList>
            <person name="Wu H."/>
            <person name="Zhu Q."/>
            <person name="Hu C."/>
        </authorList>
    </citation>
    <scope>NUCLEOTIDE SEQUENCE [LARGE SCALE GENOMIC DNA]</scope>
    <source>
        <strain evidence="4 6">HEB18</strain>
    </source>
</reference>
<gene>
    <name evidence="4" type="ORF">DGG96_15865</name>
    <name evidence="5" type="ORF">ELY20_14500</name>
</gene>
<dbReference type="SMART" id="SM00062">
    <property type="entry name" value="PBPb"/>
    <property type="match status" value="1"/>
</dbReference>